<gene>
    <name evidence="3" type="ORF">SAMN02982919_02664</name>
</gene>
<evidence type="ECO:0000256" key="1">
    <source>
        <dbReference type="ARBA" id="ARBA00007673"/>
    </source>
</evidence>
<dbReference type="Proteomes" id="UP000199766">
    <property type="component" value="Unassembled WGS sequence"/>
</dbReference>
<evidence type="ECO:0000313" key="4">
    <source>
        <dbReference type="Proteomes" id="UP000199766"/>
    </source>
</evidence>
<evidence type="ECO:0000313" key="3">
    <source>
        <dbReference type="EMBL" id="SER59446.1"/>
    </source>
</evidence>
<dbReference type="NCBIfam" id="NF033377">
    <property type="entry name" value="OMA_tautomer"/>
    <property type="match status" value="1"/>
</dbReference>
<dbReference type="SUPFAM" id="SSF54506">
    <property type="entry name" value="Diaminopimelate epimerase-like"/>
    <property type="match status" value="2"/>
</dbReference>
<dbReference type="Gene3D" id="3.10.310.10">
    <property type="entry name" value="Diaminopimelate Epimerase, Chain A, domain 1"/>
    <property type="match status" value="2"/>
</dbReference>
<dbReference type="STRING" id="180197.SAMN02982919_02664"/>
<dbReference type="EMBL" id="FOGD01000010">
    <property type="protein sequence ID" value="SER59446.1"/>
    <property type="molecule type" value="Genomic_DNA"/>
</dbReference>
<dbReference type="OrthoDB" id="9779763at2"/>
<keyword evidence="2" id="KW-0413">Isomerase</keyword>
<proteinExistence type="inferred from homology"/>
<dbReference type="InterPro" id="IPR007400">
    <property type="entry name" value="PrpF-like"/>
</dbReference>
<evidence type="ECO:0008006" key="5">
    <source>
        <dbReference type="Google" id="ProtNLM"/>
    </source>
</evidence>
<accession>A0A1H9QFY3</accession>
<evidence type="ECO:0000256" key="2">
    <source>
        <dbReference type="ARBA" id="ARBA00023235"/>
    </source>
</evidence>
<comment type="similarity">
    <text evidence="1">Belongs to the PrpF family.</text>
</comment>
<sequence length="363" mass="38404">MSYNLPCVLMRGGTSRGPFFLADWLPQDPAARDRTLIAALGSPHELQIDGLGGGNSLTSKVAIVSRSVHADCDVDYLFAQVSVEEARVDTRPNCGNMLAGVGPFAIEQGLVPASAHGNTTTVRVYNVNTHSRIDVQVCTAGGSVHYDGDMHIDGVQGTAAPVLMNFLDAWGAVTGQIFPTGQRIDTIYGLQVTCIDAAQVMVLVRAEDLGLRGNESPAELDANADLLSRLEALRCEAGLRMGMGDVSNSVLPKPVIVSVGDQPGSVVSRYFTPLRCHRSHAVTGAIGVAAAHVLPGTVISDAIQCATAGTHRVEVLHPAGRIHVDVQLTQVDGQFELVQAALVRTARKILEGTLFVSENAFTH</sequence>
<dbReference type="GO" id="GO:0016853">
    <property type="term" value="F:isomerase activity"/>
    <property type="evidence" value="ECO:0007669"/>
    <property type="project" value="UniProtKB-KW"/>
</dbReference>
<keyword evidence="4" id="KW-1185">Reference proteome</keyword>
<dbReference type="PANTHER" id="PTHR43709:SF3">
    <property type="entry name" value="ISOMERASE YBHH-RELATED"/>
    <property type="match status" value="1"/>
</dbReference>
<organism evidence="3 4">
    <name type="scientific">Giesbergeria anulus</name>
    <dbReference type="NCBI Taxonomy" id="180197"/>
    <lineage>
        <taxon>Bacteria</taxon>
        <taxon>Pseudomonadati</taxon>
        <taxon>Pseudomonadota</taxon>
        <taxon>Betaproteobacteria</taxon>
        <taxon>Burkholderiales</taxon>
        <taxon>Comamonadaceae</taxon>
        <taxon>Giesbergeria</taxon>
    </lineage>
</organism>
<protein>
    <recommendedName>
        <fullName evidence="5">4-oxalomesaconate tautomerase</fullName>
    </recommendedName>
</protein>
<dbReference type="InterPro" id="IPR047687">
    <property type="entry name" value="OMA_tautomer-like"/>
</dbReference>
<dbReference type="AlphaFoldDB" id="A0A1H9QFY3"/>
<name>A0A1H9QFY3_9BURK</name>
<dbReference type="RefSeq" id="WP_091458442.1">
    <property type="nucleotide sequence ID" value="NZ_FOGD01000010.1"/>
</dbReference>
<dbReference type="PANTHER" id="PTHR43709">
    <property type="entry name" value="ACONITATE ISOMERASE-RELATED"/>
    <property type="match status" value="1"/>
</dbReference>
<dbReference type="Pfam" id="PF04303">
    <property type="entry name" value="PrpF"/>
    <property type="match status" value="1"/>
</dbReference>
<reference evidence="3 4" key="1">
    <citation type="submission" date="2016-10" db="EMBL/GenBank/DDBJ databases">
        <authorList>
            <person name="de Groot N.N."/>
        </authorList>
    </citation>
    <scope>NUCLEOTIDE SEQUENCE [LARGE SCALE GENOMIC DNA]</scope>
    <source>
        <strain evidence="3 4">ATCC 35958</strain>
    </source>
</reference>